<gene>
    <name evidence="2" type="ORF">TM51_04773</name>
</gene>
<keyword evidence="1" id="KW-0472">Membrane</keyword>
<accession>A0A9P2WRB3</accession>
<name>A0A9P2WRB3_THEFU</name>
<sequence>MAHRRPNTVTAPTPIPKGVVFGIFLAVPSLMYGWVYFGHLWWAVAAGLVLVLGFGLTLLPRHLPRFSRGQQKVELYGGPLDGEHIDLSALSVERLSEGITLPVRGGGRCRYALDRSGVLRHVGDG</sequence>
<evidence type="ECO:0000256" key="1">
    <source>
        <dbReference type="SAM" id="Phobius"/>
    </source>
</evidence>
<comment type="caution">
    <text evidence="2">The sequence shown here is derived from an EMBL/GenBank/DDBJ whole genome shotgun (WGS) entry which is preliminary data.</text>
</comment>
<keyword evidence="3" id="KW-1185">Reference proteome</keyword>
<keyword evidence="1" id="KW-0812">Transmembrane</keyword>
<dbReference type="AlphaFoldDB" id="A0A9P2WRB3"/>
<evidence type="ECO:0000313" key="2">
    <source>
        <dbReference type="EMBL" id="EOR72030.1"/>
    </source>
</evidence>
<feature type="transmembrane region" description="Helical" evidence="1">
    <location>
        <begin position="40"/>
        <end position="59"/>
    </location>
</feature>
<feature type="transmembrane region" description="Helical" evidence="1">
    <location>
        <begin position="15"/>
        <end position="34"/>
    </location>
</feature>
<evidence type="ECO:0000313" key="3">
    <source>
        <dbReference type="Proteomes" id="UP000014184"/>
    </source>
</evidence>
<organism evidence="2 3">
    <name type="scientific">Thermobifida fusca TM51</name>
    <dbReference type="NCBI Taxonomy" id="1169414"/>
    <lineage>
        <taxon>Bacteria</taxon>
        <taxon>Bacillati</taxon>
        <taxon>Actinomycetota</taxon>
        <taxon>Actinomycetes</taxon>
        <taxon>Streptosporangiales</taxon>
        <taxon>Nocardiopsidaceae</taxon>
        <taxon>Thermobifida</taxon>
    </lineage>
</organism>
<keyword evidence="1" id="KW-1133">Transmembrane helix</keyword>
<dbReference type="EMBL" id="AOSG01000022">
    <property type="protein sequence ID" value="EOR72030.1"/>
    <property type="molecule type" value="Genomic_DNA"/>
</dbReference>
<proteinExistence type="predicted"/>
<dbReference type="RefSeq" id="WP_011291326.1">
    <property type="nucleotide sequence ID" value="NZ_AOSG01000022.1"/>
</dbReference>
<reference evidence="2 3" key="1">
    <citation type="journal article" date="2013" name="Genome Announc.">
        <title>Draft Genome Sequence of the Lignocellulose Decomposer Thermobifida fusca Strain TM51.</title>
        <authorList>
            <person name="Toth A."/>
            <person name="Barna T."/>
            <person name="Nagy I."/>
            <person name="Horvath B."/>
            <person name="Nagy I."/>
            <person name="Tancsics A."/>
            <person name="Kriszt B."/>
            <person name="Baka E."/>
            <person name="Fekete C."/>
            <person name="Kukolya J."/>
        </authorList>
    </citation>
    <scope>NUCLEOTIDE SEQUENCE [LARGE SCALE GENOMIC DNA]</scope>
    <source>
        <strain evidence="2 3">TM51</strain>
    </source>
</reference>
<dbReference type="Proteomes" id="UP000014184">
    <property type="component" value="Unassembled WGS sequence"/>
</dbReference>
<protein>
    <submittedName>
        <fullName evidence="2">Uncharacterized protein</fullName>
    </submittedName>
</protein>